<sequence length="173" mass="18705">MSSTPPLRQLLLLRHAKATASDPGPAGDNNDHARDLAERGRHDASSMGRILRRQSLRPDMALVSSSRRTVRTWEMLGRFDDPQPAVLVSDRLYLAEPPELLSAIRDVPDTVQTLLVIGHNPGLHQLALQLAGEAAPSSLRAGLSTSTMVRLAVESGWAALGEATLAVLEQIRP</sequence>
<keyword evidence="2" id="KW-1185">Reference proteome</keyword>
<dbReference type="PANTHER" id="PTHR47623">
    <property type="entry name" value="OS09G0287300 PROTEIN"/>
    <property type="match status" value="1"/>
</dbReference>
<dbReference type="InterPro" id="IPR013078">
    <property type="entry name" value="His_Pase_superF_clade-1"/>
</dbReference>
<reference evidence="1 2" key="1">
    <citation type="submission" date="2022-06" db="EMBL/GenBank/DDBJ databases">
        <title>Endosaccharibacter gen. nov., sp. nov., endophytic bacteria isolated from sugarcane.</title>
        <authorList>
            <person name="Pitiwittayakul N."/>
            <person name="Yukphan P."/>
            <person name="Charoenyingcharoen P."/>
            <person name="Tanasupawat S."/>
        </authorList>
    </citation>
    <scope>NUCLEOTIDE SEQUENCE [LARGE SCALE GENOMIC DNA]</scope>
    <source>
        <strain evidence="1 2">KSS8</strain>
    </source>
</reference>
<organism evidence="1 2">
    <name type="scientific">Endosaccharibacter trunci</name>
    <dbReference type="NCBI Taxonomy" id="2812733"/>
    <lineage>
        <taxon>Bacteria</taxon>
        <taxon>Pseudomonadati</taxon>
        <taxon>Pseudomonadota</taxon>
        <taxon>Alphaproteobacteria</taxon>
        <taxon>Acetobacterales</taxon>
        <taxon>Acetobacteraceae</taxon>
        <taxon>Endosaccharibacter</taxon>
    </lineage>
</organism>
<protein>
    <submittedName>
        <fullName evidence="1">Histidine phosphatase family protein</fullName>
    </submittedName>
</protein>
<dbReference type="PANTHER" id="PTHR47623:SF1">
    <property type="entry name" value="OS09G0287300 PROTEIN"/>
    <property type="match status" value="1"/>
</dbReference>
<dbReference type="CDD" id="cd07067">
    <property type="entry name" value="HP_PGM_like"/>
    <property type="match status" value="1"/>
</dbReference>
<gene>
    <name evidence="1" type="ORF">NFI95_06575</name>
</gene>
<comment type="caution">
    <text evidence="1">The sequence shown here is derived from an EMBL/GenBank/DDBJ whole genome shotgun (WGS) entry which is preliminary data.</text>
</comment>
<dbReference type="SUPFAM" id="SSF53254">
    <property type="entry name" value="Phosphoglycerate mutase-like"/>
    <property type="match status" value="1"/>
</dbReference>
<dbReference type="RefSeq" id="WP_422863573.1">
    <property type="nucleotide sequence ID" value="NZ_JAMSKV010000004.1"/>
</dbReference>
<proteinExistence type="predicted"/>
<dbReference type="Gene3D" id="3.40.50.1240">
    <property type="entry name" value="Phosphoglycerate mutase-like"/>
    <property type="match status" value="1"/>
</dbReference>
<evidence type="ECO:0000313" key="2">
    <source>
        <dbReference type="Proteomes" id="UP001524587"/>
    </source>
</evidence>
<evidence type="ECO:0000313" key="1">
    <source>
        <dbReference type="EMBL" id="MCQ8278111.1"/>
    </source>
</evidence>
<dbReference type="Proteomes" id="UP001524587">
    <property type="component" value="Unassembled WGS sequence"/>
</dbReference>
<name>A0ABT1W5D7_9PROT</name>
<accession>A0ABT1W5D7</accession>
<dbReference type="InterPro" id="IPR029033">
    <property type="entry name" value="His_PPase_superfam"/>
</dbReference>
<dbReference type="EMBL" id="JAMSKV010000004">
    <property type="protein sequence ID" value="MCQ8278111.1"/>
    <property type="molecule type" value="Genomic_DNA"/>
</dbReference>